<dbReference type="GeneID" id="81211188"/>
<dbReference type="AlphaFoldDB" id="A0ABD5T7D4"/>
<proteinExistence type="predicted"/>
<comment type="caution">
    <text evidence="2">The sequence shown here is derived from an EMBL/GenBank/DDBJ whole genome shotgun (WGS) entry which is preliminary data.</text>
</comment>
<gene>
    <name evidence="2" type="ORF">ACFQFD_00310</name>
</gene>
<evidence type="ECO:0000256" key="1">
    <source>
        <dbReference type="SAM" id="MobiDB-lite"/>
    </source>
</evidence>
<dbReference type="Pfam" id="PF24398">
    <property type="entry name" value="DUF7542"/>
    <property type="match status" value="1"/>
</dbReference>
<keyword evidence="3" id="KW-1185">Reference proteome</keyword>
<name>A0ABD5T7D4_9EURY</name>
<organism evidence="2 3">
    <name type="scientific">Halobaculum halobium</name>
    <dbReference type="NCBI Taxonomy" id="3032281"/>
    <lineage>
        <taxon>Archaea</taxon>
        <taxon>Methanobacteriati</taxon>
        <taxon>Methanobacteriota</taxon>
        <taxon>Stenosarchaea group</taxon>
        <taxon>Halobacteria</taxon>
        <taxon>Halobacteriales</taxon>
        <taxon>Haloferacaceae</taxon>
        <taxon>Halobaculum</taxon>
    </lineage>
</organism>
<accession>A0ABD5T7D4</accession>
<evidence type="ECO:0000313" key="2">
    <source>
        <dbReference type="EMBL" id="MFC6784477.1"/>
    </source>
</evidence>
<dbReference type="InterPro" id="IPR055964">
    <property type="entry name" value="DUF7542"/>
</dbReference>
<dbReference type="EMBL" id="JBHSWX010000001">
    <property type="protein sequence ID" value="MFC6784477.1"/>
    <property type="molecule type" value="Genomic_DNA"/>
</dbReference>
<protein>
    <submittedName>
        <fullName evidence="2">Uncharacterized protein</fullName>
    </submittedName>
</protein>
<dbReference type="Proteomes" id="UP001596443">
    <property type="component" value="Unassembled WGS sequence"/>
</dbReference>
<feature type="region of interest" description="Disordered" evidence="1">
    <location>
        <begin position="70"/>
        <end position="96"/>
    </location>
</feature>
<sequence length="96" mass="9988">MPTDVLVSCDDCSYEETFESLRRARTALDDHEREAGHDPDWYIGGLSGGVERAGDDAGVCGRDGCVNPNSPLLDREAAGATGPDSAGDAANDGTSE</sequence>
<reference evidence="2 3" key="1">
    <citation type="journal article" date="2019" name="Int. J. Syst. Evol. Microbiol.">
        <title>The Global Catalogue of Microorganisms (GCM) 10K type strain sequencing project: providing services to taxonomists for standard genome sequencing and annotation.</title>
        <authorList>
            <consortium name="The Broad Institute Genomics Platform"/>
            <consortium name="The Broad Institute Genome Sequencing Center for Infectious Disease"/>
            <person name="Wu L."/>
            <person name="Ma J."/>
        </authorList>
    </citation>
    <scope>NUCLEOTIDE SEQUENCE [LARGE SCALE GENOMIC DNA]</scope>
    <source>
        <strain evidence="2 3">SYNS20</strain>
    </source>
</reference>
<dbReference type="RefSeq" id="WP_284063661.1">
    <property type="nucleotide sequence ID" value="NZ_CP126159.1"/>
</dbReference>
<evidence type="ECO:0000313" key="3">
    <source>
        <dbReference type="Proteomes" id="UP001596443"/>
    </source>
</evidence>